<dbReference type="GO" id="GO:0003984">
    <property type="term" value="F:acetolactate synthase activity"/>
    <property type="evidence" value="ECO:0007669"/>
    <property type="project" value="TreeGrafter"/>
</dbReference>
<comment type="cofactor">
    <cofactor evidence="1">
        <name>thiamine diphosphate</name>
        <dbReference type="ChEBI" id="CHEBI:58937"/>
    </cofactor>
</comment>
<keyword evidence="3 4" id="KW-0786">Thiamine pyrophosphate</keyword>
<reference evidence="9" key="1">
    <citation type="submission" date="2022-06" db="EMBL/GenBank/DDBJ databases">
        <title>Leptospira isolates from biofilms formed at urban environments.</title>
        <authorList>
            <person name="Ribeiro P.S."/>
            <person name="Sousa T."/>
            <person name="Carvalho N."/>
            <person name="Aburjaile F."/>
            <person name="Neves F."/>
            <person name="Oliveira D."/>
            <person name="Blanco L."/>
            <person name="Lima J."/>
            <person name="Costa F."/>
            <person name="Brenig B."/>
            <person name="Soares S."/>
            <person name="Ramos R."/>
            <person name="Goes-Neto A."/>
            <person name="Matiuzzi M."/>
            <person name="Azevedo V."/>
            <person name="Ristow P."/>
        </authorList>
    </citation>
    <scope>NUCLEOTIDE SEQUENCE</scope>
    <source>
        <strain evidence="9">VSF7</strain>
    </source>
</reference>
<comment type="caution">
    <text evidence="9">The sequence shown here is derived from an EMBL/GenBank/DDBJ whole genome shotgun (WGS) entry which is preliminary data.</text>
</comment>
<evidence type="ECO:0000313" key="10">
    <source>
        <dbReference type="Proteomes" id="UP001209694"/>
    </source>
</evidence>
<dbReference type="Gene3D" id="3.40.50.970">
    <property type="match status" value="2"/>
</dbReference>
<feature type="domain" description="Thiamine pyrophosphate enzyme TPP-binding" evidence="7">
    <location>
        <begin position="399"/>
        <end position="546"/>
    </location>
</feature>
<dbReference type="GO" id="GO:0009099">
    <property type="term" value="P:L-valine biosynthetic process"/>
    <property type="evidence" value="ECO:0007669"/>
    <property type="project" value="TreeGrafter"/>
</dbReference>
<dbReference type="Pfam" id="PF02775">
    <property type="entry name" value="TPP_enzyme_C"/>
    <property type="match status" value="1"/>
</dbReference>
<protein>
    <submittedName>
        <fullName evidence="9">Thiamine pyrophosphate-binding protein</fullName>
    </submittedName>
</protein>
<evidence type="ECO:0000259" key="7">
    <source>
        <dbReference type="Pfam" id="PF02775"/>
    </source>
</evidence>
<dbReference type="SUPFAM" id="SSF52467">
    <property type="entry name" value="DHS-like NAD/FAD-binding domain"/>
    <property type="match status" value="1"/>
</dbReference>
<feature type="domain" description="Thiamine pyrophosphate enzyme N-terminal TPP-binding" evidence="8">
    <location>
        <begin position="4"/>
        <end position="119"/>
    </location>
</feature>
<evidence type="ECO:0000256" key="2">
    <source>
        <dbReference type="ARBA" id="ARBA00007812"/>
    </source>
</evidence>
<dbReference type="Proteomes" id="UP001209694">
    <property type="component" value="Unassembled WGS sequence"/>
</dbReference>
<dbReference type="GO" id="GO:0030976">
    <property type="term" value="F:thiamine pyrophosphate binding"/>
    <property type="evidence" value="ECO:0007669"/>
    <property type="project" value="InterPro"/>
</dbReference>
<evidence type="ECO:0000256" key="5">
    <source>
        <dbReference type="SAM" id="Coils"/>
    </source>
</evidence>
<dbReference type="InterPro" id="IPR000399">
    <property type="entry name" value="TPP-bd_CS"/>
</dbReference>
<sequence>MKKTGAWLVRYALEQIGVKYTFGIPGVHNTEIYDELNNSEFISPILVSHEGCGAFMADALSRTSDSIGTIVIVPAAGVTHAASGIGEAYLDGIPMLVISGGVRSDSKFKYQLHDIDQHSLLKPITKQTFKINSQDEIVGTIYEAFQIATSGEPGPVFIEIPVNIQLYTGSVENLPTYHEFCKRNDKTESTLSQKELDQVVELLIQAKSPGLFLGWGAVDVSTSTVEIAELLGAPVSTTLQGLSAYPGNHPMFCGMGFGPAAVPVATKLFSDCDCLLAIGTRFSEIATGSFGVTVPKNLIHIDINPNVLSANYPAKIGIVGDAKLILPELANELKRKLDETKQNHRERFENRKKEIIKRKQSYKDEWYHHDSKDKVNPALFFDILRNTLPDDGYVVVDDGNHTFLTAELFPIYKPRHLISPTDFNCMGYAVPATIATKLAHPKNAVVGIIGDGAFQMTCMEIITATKNDLGVLFVVFNDGELAQISQAQQIPYNRKTCTILGTSNFEGIAIATGAEYIQTKTNEDINDSLNKAWILTKENRPVILDVNIDYSKKTRFTKGIVGTNLQRLPFSAKLRMISRALVRKVTG</sequence>
<feature type="coiled-coil region" evidence="5">
    <location>
        <begin position="330"/>
        <end position="365"/>
    </location>
</feature>
<dbReference type="EMBL" id="JAMQQD010000002">
    <property type="protein sequence ID" value="MCW7514700.1"/>
    <property type="molecule type" value="Genomic_DNA"/>
</dbReference>
<name>A0AAW5UYT9_9LEPT</name>
<dbReference type="Pfam" id="PF00205">
    <property type="entry name" value="TPP_enzyme_M"/>
    <property type="match status" value="1"/>
</dbReference>
<dbReference type="PANTHER" id="PTHR18968:SF13">
    <property type="entry name" value="ACETOLACTATE SYNTHASE CATALYTIC SUBUNIT, MITOCHONDRIAL"/>
    <property type="match status" value="1"/>
</dbReference>
<evidence type="ECO:0000256" key="4">
    <source>
        <dbReference type="RuleBase" id="RU362132"/>
    </source>
</evidence>
<dbReference type="Pfam" id="PF02776">
    <property type="entry name" value="TPP_enzyme_N"/>
    <property type="match status" value="1"/>
</dbReference>
<dbReference type="SUPFAM" id="SSF52518">
    <property type="entry name" value="Thiamin diphosphate-binding fold (THDP-binding)"/>
    <property type="match status" value="2"/>
</dbReference>
<keyword evidence="5" id="KW-0175">Coiled coil</keyword>
<dbReference type="Gene3D" id="3.40.50.1220">
    <property type="entry name" value="TPP-binding domain"/>
    <property type="match status" value="1"/>
</dbReference>
<organism evidence="9 10">
    <name type="scientific">Leptospira levettii</name>
    <dbReference type="NCBI Taxonomy" id="2023178"/>
    <lineage>
        <taxon>Bacteria</taxon>
        <taxon>Pseudomonadati</taxon>
        <taxon>Spirochaetota</taxon>
        <taxon>Spirochaetia</taxon>
        <taxon>Leptospirales</taxon>
        <taxon>Leptospiraceae</taxon>
        <taxon>Leptospira</taxon>
    </lineage>
</organism>
<feature type="domain" description="Thiamine pyrophosphate enzyme central" evidence="6">
    <location>
        <begin position="196"/>
        <end position="329"/>
    </location>
</feature>
<dbReference type="PANTHER" id="PTHR18968">
    <property type="entry name" value="THIAMINE PYROPHOSPHATE ENZYMES"/>
    <property type="match status" value="1"/>
</dbReference>
<dbReference type="GO" id="GO:0005948">
    <property type="term" value="C:acetolactate synthase complex"/>
    <property type="evidence" value="ECO:0007669"/>
    <property type="project" value="TreeGrafter"/>
</dbReference>
<gene>
    <name evidence="9" type="ORF">ND810_05990</name>
</gene>
<dbReference type="InterPro" id="IPR029061">
    <property type="entry name" value="THDP-binding"/>
</dbReference>
<dbReference type="PROSITE" id="PS00187">
    <property type="entry name" value="TPP_ENZYMES"/>
    <property type="match status" value="1"/>
</dbReference>
<comment type="similarity">
    <text evidence="2 4">Belongs to the TPP enzyme family.</text>
</comment>
<dbReference type="GO" id="GO:0050660">
    <property type="term" value="F:flavin adenine dinucleotide binding"/>
    <property type="evidence" value="ECO:0007669"/>
    <property type="project" value="TreeGrafter"/>
</dbReference>
<evidence type="ECO:0000256" key="3">
    <source>
        <dbReference type="ARBA" id="ARBA00023052"/>
    </source>
</evidence>
<dbReference type="GO" id="GO:0009097">
    <property type="term" value="P:isoleucine biosynthetic process"/>
    <property type="evidence" value="ECO:0007669"/>
    <property type="project" value="TreeGrafter"/>
</dbReference>
<evidence type="ECO:0000259" key="6">
    <source>
        <dbReference type="Pfam" id="PF00205"/>
    </source>
</evidence>
<evidence type="ECO:0000256" key="1">
    <source>
        <dbReference type="ARBA" id="ARBA00001964"/>
    </source>
</evidence>
<dbReference type="RefSeq" id="WP_265355546.1">
    <property type="nucleotide sequence ID" value="NZ_JAMQPS010000001.1"/>
</dbReference>
<dbReference type="AlphaFoldDB" id="A0AAW5UYT9"/>
<evidence type="ECO:0000313" key="9">
    <source>
        <dbReference type="EMBL" id="MCW7514700.1"/>
    </source>
</evidence>
<dbReference type="InterPro" id="IPR012000">
    <property type="entry name" value="Thiamin_PyroP_enz_cen_dom"/>
</dbReference>
<dbReference type="CDD" id="cd00568">
    <property type="entry name" value="TPP_enzymes"/>
    <property type="match status" value="1"/>
</dbReference>
<dbReference type="CDD" id="cd07035">
    <property type="entry name" value="TPP_PYR_POX_like"/>
    <property type="match status" value="1"/>
</dbReference>
<proteinExistence type="inferred from homology"/>
<evidence type="ECO:0000259" key="8">
    <source>
        <dbReference type="Pfam" id="PF02776"/>
    </source>
</evidence>
<dbReference type="InterPro" id="IPR012001">
    <property type="entry name" value="Thiamin_PyroP_enz_TPP-bd_dom"/>
</dbReference>
<dbReference type="GO" id="GO:0000287">
    <property type="term" value="F:magnesium ion binding"/>
    <property type="evidence" value="ECO:0007669"/>
    <property type="project" value="InterPro"/>
</dbReference>
<accession>A0AAW5UYT9</accession>
<dbReference type="InterPro" id="IPR045229">
    <property type="entry name" value="TPP_enz"/>
</dbReference>
<dbReference type="InterPro" id="IPR029035">
    <property type="entry name" value="DHS-like_NAD/FAD-binding_dom"/>
</dbReference>
<dbReference type="InterPro" id="IPR011766">
    <property type="entry name" value="TPP_enzyme_TPP-bd"/>
</dbReference>